<reference evidence="6 7" key="1">
    <citation type="submission" date="2022-03" db="EMBL/GenBank/DDBJ databases">
        <authorList>
            <person name="Nunn A."/>
            <person name="Chopra R."/>
            <person name="Nunn A."/>
            <person name="Contreras Garrido A."/>
        </authorList>
    </citation>
    <scope>NUCLEOTIDE SEQUENCE [LARGE SCALE GENOMIC DNA]</scope>
</reference>
<dbReference type="FunFam" id="3.40.30.10:FF:000211">
    <property type="entry name" value="TPR repeat-containing thioredoxin TTL4"/>
    <property type="match status" value="1"/>
</dbReference>
<dbReference type="PROSITE" id="PS50005">
    <property type="entry name" value="TPR"/>
    <property type="match status" value="2"/>
</dbReference>
<evidence type="ECO:0000259" key="5">
    <source>
        <dbReference type="Pfam" id="PF00085"/>
    </source>
</evidence>
<dbReference type="Gene3D" id="1.25.40.10">
    <property type="entry name" value="Tetratricopeptide repeat domain"/>
    <property type="match status" value="1"/>
</dbReference>
<evidence type="ECO:0000256" key="3">
    <source>
        <dbReference type="PROSITE-ProRule" id="PRU00339"/>
    </source>
</evidence>
<feature type="compositionally biased region" description="Low complexity" evidence="4">
    <location>
        <begin position="101"/>
        <end position="114"/>
    </location>
</feature>
<evidence type="ECO:0000256" key="1">
    <source>
        <dbReference type="ARBA" id="ARBA00022737"/>
    </source>
</evidence>
<feature type="region of interest" description="Disordered" evidence="4">
    <location>
        <begin position="136"/>
        <end position="211"/>
    </location>
</feature>
<keyword evidence="1" id="KW-0677">Repeat</keyword>
<accession>A0AAU9S3D5</accession>
<dbReference type="Proteomes" id="UP000836841">
    <property type="component" value="Chromosome 3"/>
</dbReference>
<dbReference type="InterPro" id="IPR019734">
    <property type="entry name" value="TPR_rpt"/>
</dbReference>
<feature type="domain" description="Thioredoxin" evidence="5">
    <location>
        <begin position="697"/>
        <end position="765"/>
    </location>
</feature>
<protein>
    <recommendedName>
        <fullName evidence="5">Thioredoxin domain-containing protein</fullName>
    </recommendedName>
</protein>
<dbReference type="GO" id="GO:0006950">
    <property type="term" value="P:response to stress"/>
    <property type="evidence" value="ECO:0007669"/>
    <property type="project" value="UniProtKB-ARBA"/>
</dbReference>
<dbReference type="InterPro" id="IPR011990">
    <property type="entry name" value="TPR-like_helical_dom_sf"/>
</dbReference>
<dbReference type="SUPFAM" id="SSF48452">
    <property type="entry name" value="TPR-like"/>
    <property type="match status" value="1"/>
</dbReference>
<feature type="compositionally biased region" description="Low complexity" evidence="4">
    <location>
        <begin position="169"/>
        <end position="186"/>
    </location>
</feature>
<evidence type="ECO:0000313" key="7">
    <source>
        <dbReference type="Proteomes" id="UP000836841"/>
    </source>
</evidence>
<gene>
    <name evidence="6" type="ORF">TAV2_LOCUS10822</name>
</gene>
<dbReference type="Pfam" id="PF13431">
    <property type="entry name" value="TPR_17"/>
    <property type="match status" value="1"/>
</dbReference>
<dbReference type="SUPFAM" id="SSF52833">
    <property type="entry name" value="Thioredoxin-like"/>
    <property type="match status" value="1"/>
</dbReference>
<evidence type="ECO:0000256" key="4">
    <source>
        <dbReference type="SAM" id="MobiDB-lite"/>
    </source>
</evidence>
<dbReference type="InterPro" id="IPR036249">
    <property type="entry name" value="Thioredoxin-like_sf"/>
</dbReference>
<sequence>MLKQTKLVAELDTVTDKLHDSLNMEINKPDTVNVDLGSPITPLQTQPSGLTSAATTTTFSSRSSSSSGSAGSVTGLAGHTPVASKSDSGRSNPSAAQSKHSISSAGAQSKSSTTSAAQSYKPAAISSFVAAQSHKPSAPATAKSKSSIPSADKSYKTTTPSVAQPGSRSPAAAKAGSSSPKAANGNPRQGRGSATSDSAKPSGKISTVPPQKVKILPAGNLFPSGKVQITGMTQGISKSMVLGPGAKSYGYGSVIRGNSYPPAKPATAVASSSRSLVIAGSYSNSSDADTKTITSSSPEEVKRAGNEMFKKGRFSEALKYYDRALELSPTNATYHSNRAAALSGLGRIGEAVIECEEAIKLDPNFARAHHRLASLLLRLGQVDNAGKHFFSVEEPSDHMVVKVLEQVDKHLNKCSNARKRGEWNLVLAEVSAAMASGADWSPQLAMCKVEALVKLLRLDDAQTEVAFIPKVEPFPVSFSQTRFFDMNSEAYTYFVKSQMELALGRFENAVTAAEKASKIDPRNIEVETLYRNVRLITRARDRGNDLYESERYTEASAAYAEGLKFDPSNATLLCHRADCFFKVGMWESSIEDCNHALLILPSYTKPLRQRAASYSKLERWAEAVSDYENLRKELSYDKEIAESLFHAQIALKKSHGEVVLNMEFGGEVEEISSLEELKGALTRPGVSIVHYFRASDQQCKEMSGFMDALCIRYPSLHFLKVEIEKCPGVADAEKVRVVPTFKIYKLGIRMKVIVCPSKEALEHSVRQYGL</sequence>
<evidence type="ECO:0000256" key="2">
    <source>
        <dbReference type="ARBA" id="ARBA00022803"/>
    </source>
</evidence>
<dbReference type="PROSITE" id="PS50293">
    <property type="entry name" value="TPR_REGION"/>
    <property type="match status" value="1"/>
</dbReference>
<feature type="repeat" description="TPR" evidence="3">
    <location>
        <begin position="298"/>
        <end position="331"/>
    </location>
</feature>
<dbReference type="PANTHER" id="PTHR46050:SF13">
    <property type="entry name" value="TPR REPEAT-CONTAINING THIOREDOXIN TTL2"/>
    <property type="match status" value="1"/>
</dbReference>
<dbReference type="CDD" id="cd02947">
    <property type="entry name" value="TRX_family"/>
    <property type="match status" value="1"/>
</dbReference>
<dbReference type="PANTHER" id="PTHR46050">
    <property type="entry name" value="TPR REPEAT-CONTAINING THIOREDOXIN"/>
    <property type="match status" value="1"/>
</dbReference>
<dbReference type="Pfam" id="PF13181">
    <property type="entry name" value="TPR_8"/>
    <property type="match status" value="1"/>
</dbReference>
<dbReference type="Pfam" id="PF13414">
    <property type="entry name" value="TPR_11"/>
    <property type="match status" value="2"/>
</dbReference>
<feature type="repeat" description="TPR" evidence="3">
    <location>
        <begin position="490"/>
        <end position="523"/>
    </location>
</feature>
<dbReference type="InterPro" id="IPR013766">
    <property type="entry name" value="Thioredoxin_domain"/>
</dbReference>
<keyword evidence="2 3" id="KW-0802">TPR repeat</keyword>
<feature type="compositionally biased region" description="Low complexity" evidence="4">
    <location>
        <begin position="48"/>
        <end position="78"/>
    </location>
</feature>
<keyword evidence="7" id="KW-1185">Reference proteome</keyword>
<name>A0AAU9S3D5_THLAR</name>
<feature type="compositionally biased region" description="Polar residues" evidence="4">
    <location>
        <begin position="83"/>
        <end position="100"/>
    </location>
</feature>
<dbReference type="AlphaFoldDB" id="A0AAU9S3D5"/>
<dbReference type="Gene3D" id="3.40.30.10">
    <property type="entry name" value="Glutaredoxin"/>
    <property type="match status" value="1"/>
</dbReference>
<feature type="compositionally biased region" description="Polar residues" evidence="4">
    <location>
        <begin position="156"/>
        <end position="167"/>
    </location>
</feature>
<feature type="compositionally biased region" description="Polar residues" evidence="4">
    <location>
        <begin position="192"/>
        <end position="209"/>
    </location>
</feature>
<feature type="region of interest" description="Disordered" evidence="4">
    <location>
        <begin position="31"/>
        <end position="114"/>
    </location>
</feature>
<dbReference type="EMBL" id="OU466859">
    <property type="protein sequence ID" value="CAH2053672.1"/>
    <property type="molecule type" value="Genomic_DNA"/>
</dbReference>
<dbReference type="Pfam" id="PF00085">
    <property type="entry name" value="Thioredoxin"/>
    <property type="match status" value="1"/>
</dbReference>
<proteinExistence type="predicted"/>
<dbReference type="SMART" id="SM00028">
    <property type="entry name" value="TPR"/>
    <property type="match status" value="7"/>
</dbReference>
<evidence type="ECO:0000313" key="6">
    <source>
        <dbReference type="EMBL" id="CAH2053672.1"/>
    </source>
</evidence>
<feature type="compositionally biased region" description="Low complexity" evidence="4">
    <location>
        <begin position="136"/>
        <end position="151"/>
    </location>
</feature>
<dbReference type="InterPro" id="IPR044534">
    <property type="entry name" value="TTL1-4"/>
</dbReference>
<dbReference type="GO" id="GO:0005737">
    <property type="term" value="C:cytoplasm"/>
    <property type="evidence" value="ECO:0007669"/>
    <property type="project" value="TreeGrafter"/>
</dbReference>
<organism evidence="6 7">
    <name type="scientific">Thlaspi arvense</name>
    <name type="common">Field penny-cress</name>
    <dbReference type="NCBI Taxonomy" id="13288"/>
    <lineage>
        <taxon>Eukaryota</taxon>
        <taxon>Viridiplantae</taxon>
        <taxon>Streptophyta</taxon>
        <taxon>Embryophyta</taxon>
        <taxon>Tracheophyta</taxon>
        <taxon>Spermatophyta</taxon>
        <taxon>Magnoliopsida</taxon>
        <taxon>eudicotyledons</taxon>
        <taxon>Gunneridae</taxon>
        <taxon>Pentapetalae</taxon>
        <taxon>rosids</taxon>
        <taxon>malvids</taxon>
        <taxon>Brassicales</taxon>
        <taxon>Brassicaceae</taxon>
        <taxon>Thlaspideae</taxon>
        <taxon>Thlaspi</taxon>
    </lineage>
</organism>